<keyword evidence="11" id="KW-1185">Reference proteome</keyword>
<dbReference type="Pfam" id="PF13231">
    <property type="entry name" value="PMT_2"/>
    <property type="match status" value="1"/>
</dbReference>
<evidence type="ECO:0000256" key="3">
    <source>
        <dbReference type="ARBA" id="ARBA00022676"/>
    </source>
</evidence>
<sequence>MNWICLGIPLVVSLIVKLILLSILHQATINMDGILYINAARQYAVGNMAAGLAMYPMPAYPMLISLTHKIIPNWIVAGYFISITSMVLATVPLYYLTKTMFGMKEAFWASLIFALLPKMNEWSLYVSRDPFFLLISAWFIYVGLKSSRKTDLFLFGITFILAWTSILIRIEGLIFVFFYAGVLMYRAFAAKEHKGLYFLKFLIWLGVPLGFGLITLGSMGCQDISVNRFNNVYASFVTLFNGDFLNVYFEIYSFFSEAEKHPPFSGWHYNFAALSRHYLLIIYMMGMMEVLIKLISPLSCIPLYMALKERFTAQGKFTLWLFFMFIAVFYYSLLVRDFIATRFLMIPAFLLLPWVGAGINKLWIKRTNAPHKVLTMIILLSLLLAPAVKTFCLIRVNDNTIPCAVKWLAKKSLAEKITIVTNDKKVLFYAGMETEKNPNWNIQVYDNKDFKSIETFAMDQKAGVIILKRRLKKNKEMPCFDFFKEIATFANKTDITAIYVLNS</sequence>
<evidence type="ECO:0000256" key="8">
    <source>
        <dbReference type="SAM" id="Phobius"/>
    </source>
</evidence>
<evidence type="ECO:0000256" key="6">
    <source>
        <dbReference type="ARBA" id="ARBA00022989"/>
    </source>
</evidence>
<dbReference type="RefSeq" id="WP_092229498.1">
    <property type="nucleotide sequence ID" value="NZ_FNLL01000001.1"/>
</dbReference>
<feature type="transmembrane region" description="Helical" evidence="8">
    <location>
        <begin position="371"/>
        <end position="388"/>
    </location>
</feature>
<feature type="transmembrane region" description="Helical" evidence="8">
    <location>
        <begin position="232"/>
        <end position="255"/>
    </location>
</feature>
<feature type="transmembrane region" description="Helical" evidence="8">
    <location>
        <begin position="339"/>
        <end position="359"/>
    </location>
</feature>
<evidence type="ECO:0000256" key="5">
    <source>
        <dbReference type="ARBA" id="ARBA00022692"/>
    </source>
</evidence>
<dbReference type="EMBL" id="FNLL01000001">
    <property type="protein sequence ID" value="SDT84223.1"/>
    <property type="molecule type" value="Genomic_DNA"/>
</dbReference>
<feature type="transmembrane region" description="Helical" evidence="8">
    <location>
        <begin position="44"/>
        <end position="64"/>
    </location>
</feature>
<keyword evidence="5 8" id="KW-0812">Transmembrane</keyword>
<evidence type="ECO:0000313" key="11">
    <source>
        <dbReference type="Proteomes" id="UP000199608"/>
    </source>
</evidence>
<keyword evidence="2" id="KW-1003">Cell membrane</keyword>
<dbReference type="GO" id="GO:0005886">
    <property type="term" value="C:plasma membrane"/>
    <property type="evidence" value="ECO:0007669"/>
    <property type="project" value="UniProtKB-SubCell"/>
</dbReference>
<dbReference type="InterPro" id="IPR050297">
    <property type="entry name" value="LipidA_mod_glycosyltrf_83"/>
</dbReference>
<dbReference type="GO" id="GO:0009103">
    <property type="term" value="P:lipopolysaccharide biosynthetic process"/>
    <property type="evidence" value="ECO:0007669"/>
    <property type="project" value="UniProtKB-ARBA"/>
</dbReference>
<feature type="domain" description="Glycosyltransferase RgtA/B/C/D-like" evidence="9">
    <location>
        <begin position="58"/>
        <end position="184"/>
    </location>
</feature>
<feature type="transmembrane region" description="Helical" evidence="8">
    <location>
        <begin position="70"/>
        <end position="94"/>
    </location>
</feature>
<dbReference type="InterPro" id="IPR038731">
    <property type="entry name" value="RgtA/B/C-like"/>
</dbReference>
<evidence type="ECO:0000256" key="7">
    <source>
        <dbReference type="ARBA" id="ARBA00023136"/>
    </source>
</evidence>
<evidence type="ECO:0000313" key="10">
    <source>
        <dbReference type="EMBL" id="SDT84223.1"/>
    </source>
</evidence>
<accession>A0A1H2DMS5</accession>
<keyword evidence="7 8" id="KW-0472">Membrane</keyword>
<evidence type="ECO:0000256" key="1">
    <source>
        <dbReference type="ARBA" id="ARBA00004651"/>
    </source>
</evidence>
<keyword evidence="6 8" id="KW-1133">Transmembrane helix</keyword>
<feature type="transmembrane region" description="Helical" evidence="8">
    <location>
        <begin position="201"/>
        <end position="220"/>
    </location>
</feature>
<proteinExistence type="predicted"/>
<organism evidence="10 11">
    <name type="scientific">Desulfobacula phenolica</name>
    <dbReference type="NCBI Taxonomy" id="90732"/>
    <lineage>
        <taxon>Bacteria</taxon>
        <taxon>Pseudomonadati</taxon>
        <taxon>Thermodesulfobacteriota</taxon>
        <taxon>Desulfobacteria</taxon>
        <taxon>Desulfobacterales</taxon>
        <taxon>Desulfobacteraceae</taxon>
        <taxon>Desulfobacula</taxon>
    </lineage>
</organism>
<feature type="transmembrane region" description="Helical" evidence="8">
    <location>
        <begin position="131"/>
        <end position="147"/>
    </location>
</feature>
<dbReference type="Proteomes" id="UP000199608">
    <property type="component" value="Unassembled WGS sequence"/>
</dbReference>
<reference evidence="11" key="1">
    <citation type="submission" date="2016-10" db="EMBL/GenBank/DDBJ databases">
        <authorList>
            <person name="Varghese N."/>
            <person name="Submissions S."/>
        </authorList>
    </citation>
    <scope>NUCLEOTIDE SEQUENCE [LARGE SCALE GENOMIC DNA]</scope>
    <source>
        <strain evidence="11">DSM 3384</strain>
    </source>
</reference>
<feature type="transmembrane region" description="Helical" evidence="8">
    <location>
        <begin position="154"/>
        <end position="181"/>
    </location>
</feature>
<feature type="transmembrane region" description="Helical" evidence="8">
    <location>
        <begin position="6"/>
        <end position="24"/>
    </location>
</feature>
<keyword evidence="3 10" id="KW-0328">Glycosyltransferase</keyword>
<dbReference type="GO" id="GO:0016763">
    <property type="term" value="F:pentosyltransferase activity"/>
    <property type="evidence" value="ECO:0007669"/>
    <property type="project" value="TreeGrafter"/>
</dbReference>
<feature type="transmembrane region" description="Helical" evidence="8">
    <location>
        <begin position="275"/>
        <end position="296"/>
    </location>
</feature>
<name>A0A1H2DMS5_9BACT</name>
<keyword evidence="4 10" id="KW-0808">Transferase</keyword>
<dbReference type="PANTHER" id="PTHR33908:SF11">
    <property type="entry name" value="MEMBRANE PROTEIN"/>
    <property type="match status" value="1"/>
</dbReference>
<evidence type="ECO:0000256" key="2">
    <source>
        <dbReference type="ARBA" id="ARBA00022475"/>
    </source>
</evidence>
<dbReference type="PANTHER" id="PTHR33908">
    <property type="entry name" value="MANNOSYLTRANSFERASE YKCB-RELATED"/>
    <property type="match status" value="1"/>
</dbReference>
<feature type="transmembrane region" description="Helical" evidence="8">
    <location>
        <begin position="317"/>
        <end position="333"/>
    </location>
</feature>
<protein>
    <submittedName>
        <fullName evidence="10">Dolichyl-phosphate-mannose-protein mannosyltransferase</fullName>
    </submittedName>
</protein>
<evidence type="ECO:0000256" key="4">
    <source>
        <dbReference type="ARBA" id="ARBA00022679"/>
    </source>
</evidence>
<comment type="subcellular location">
    <subcellularLocation>
        <location evidence="1">Cell membrane</location>
        <topology evidence="1">Multi-pass membrane protein</topology>
    </subcellularLocation>
</comment>
<gene>
    <name evidence="10" type="ORF">SAMN04487931_101164</name>
</gene>
<dbReference type="AlphaFoldDB" id="A0A1H2DMS5"/>
<evidence type="ECO:0000259" key="9">
    <source>
        <dbReference type="Pfam" id="PF13231"/>
    </source>
</evidence>